<dbReference type="InterPro" id="IPR003591">
    <property type="entry name" value="Leu-rich_rpt_typical-subtyp"/>
</dbReference>
<dbReference type="InterPro" id="IPR013210">
    <property type="entry name" value="LRR_N_plant-typ"/>
</dbReference>
<dbReference type="FunFam" id="3.80.10.10:FF:000095">
    <property type="entry name" value="LRR receptor-like serine/threonine-protein kinase GSO1"/>
    <property type="match status" value="2"/>
</dbReference>
<dbReference type="InterPro" id="IPR051809">
    <property type="entry name" value="Plant_receptor-like_S/T_kinase"/>
</dbReference>
<dbReference type="SUPFAM" id="SSF52058">
    <property type="entry name" value="L domain-like"/>
    <property type="match status" value="1"/>
</dbReference>
<dbReference type="SUPFAM" id="SSF52047">
    <property type="entry name" value="RNI-like"/>
    <property type="match status" value="2"/>
</dbReference>
<dbReference type="PRINTS" id="PR00019">
    <property type="entry name" value="LEURICHRPT"/>
</dbReference>
<evidence type="ECO:0000256" key="22">
    <source>
        <dbReference type="PROSITE-ProRule" id="PRU10141"/>
    </source>
</evidence>
<dbReference type="PROSITE" id="PS50011">
    <property type="entry name" value="PROTEIN_KINASE_DOM"/>
    <property type="match status" value="1"/>
</dbReference>
<feature type="binding site" evidence="22">
    <location>
        <position position="1128"/>
    </location>
    <ligand>
        <name>ATP</name>
        <dbReference type="ChEBI" id="CHEBI:30616"/>
    </ligand>
</feature>
<dbReference type="Pfam" id="PF00069">
    <property type="entry name" value="Pkinase"/>
    <property type="match status" value="1"/>
</dbReference>
<evidence type="ECO:0000256" key="10">
    <source>
        <dbReference type="ARBA" id="ARBA00022692"/>
    </source>
</evidence>
<comment type="similarity">
    <text evidence="2">Belongs to the protein kinase superfamily. Ser/Thr protein kinase family.</text>
</comment>
<evidence type="ECO:0000313" key="26">
    <source>
        <dbReference type="Proteomes" id="UP000077202"/>
    </source>
</evidence>
<keyword evidence="17 23" id="KW-0472">Membrane</keyword>
<keyword evidence="16 23" id="KW-1133">Transmembrane helix</keyword>
<keyword evidence="18" id="KW-0675">Receptor</keyword>
<comment type="subcellular location">
    <subcellularLocation>
        <location evidence="1">Cell membrane</location>
        <topology evidence="1">Single-pass membrane protein</topology>
    </subcellularLocation>
</comment>
<evidence type="ECO:0000256" key="2">
    <source>
        <dbReference type="ARBA" id="ARBA00008684"/>
    </source>
</evidence>
<dbReference type="PANTHER" id="PTHR27008">
    <property type="entry name" value="OS04G0122200 PROTEIN"/>
    <property type="match status" value="1"/>
</dbReference>
<evidence type="ECO:0000256" key="13">
    <source>
        <dbReference type="ARBA" id="ARBA00022741"/>
    </source>
</evidence>
<dbReference type="InterPro" id="IPR055414">
    <property type="entry name" value="LRR_R13L4/SHOC2-like"/>
</dbReference>
<keyword evidence="12" id="KW-0677">Repeat</keyword>
<dbReference type="InterPro" id="IPR008271">
    <property type="entry name" value="Ser/Thr_kinase_AS"/>
</dbReference>
<dbReference type="PROSITE" id="PS51450">
    <property type="entry name" value="LRR"/>
    <property type="match status" value="1"/>
</dbReference>
<reference evidence="25" key="1">
    <citation type="submission" date="2016-03" db="EMBL/GenBank/DDBJ databases">
        <title>Mechanisms controlling the formation of the plant cell surface in tip-growing cells are functionally conserved among land plants.</title>
        <authorList>
            <person name="Honkanen S."/>
            <person name="Jones V.A."/>
            <person name="Morieri G."/>
            <person name="Champion C."/>
            <person name="Hetherington A.J."/>
            <person name="Kelly S."/>
            <person name="Saint-Marcoux D."/>
            <person name="Proust H."/>
            <person name="Prescott H."/>
            <person name="Dolan L."/>
        </authorList>
    </citation>
    <scope>NUCLEOTIDE SEQUENCE [LARGE SCALE GENOMIC DNA]</scope>
    <source>
        <tissue evidence="25">Whole gametophyte</tissue>
    </source>
</reference>
<keyword evidence="14" id="KW-0418">Kinase</keyword>
<gene>
    <name evidence="25" type="ORF">AXG93_1783s1000</name>
</gene>
<keyword evidence="10 23" id="KW-0812">Transmembrane</keyword>
<evidence type="ECO:0000256" key="4">
    <source>
        <dbReference type="ARBA" id="ARBA00012513"/>
    </source>
</evidence>
<proteinExistence type="inferred from homology"/>
<organism evidence="25 26">
    <name type="scientific">Marchantia polymorpha subsp. ruderalis</name>
    <dbReference type="NCBI Taxonomy" id="1480154"/>
    <lineage>
        <taxon>Eukaryota</taxon>
        <taxon>Viridiplantae</taxon>
        <taxon>Streptophyta</taxon>
        <taxon>Embryophyta</taxon>
        <taxon>Marchantiophyta</taxon>
        <taxon>Marchantiopsida</taxon>
        <taxon>Marchantiidae</taxon>
        <taxon>Marchantiales</taxon>
        <taxon>Marchantiaceae</taxon>
        <taxon>Marchantia</taxon>
    </lineage>
</organism>
<accession>A0A176VDB5</accession>
<keyword evidence="19" id="KW-0325">Glycoprotein</keyword>
<name>A0A176VDB5_MARPO</name>
<evidence type="ECO:0000256" key="16">
    <source>
        <dbReference type="ARBA" id="ARBA00022989"/>
    </source>
</evidence>
<dbReference type="Proteomes" id="UP000077202">
    <property type="component" value="Unassembled WGS sequence"/>
</dbReference>
<dbReference type="Pfam" id="PF13855">
    <property type="entry name" value="LRR_8"/>
    <property type="match status" value="1"/>
</dbReference>
<comment type="similarity">
    <text evidence="3">Belongs to the RLP family.</text>
</comment>
<dbReference type="PANTHER" id="PTHR27008:SF592">
    <property type="entry name" value="LEUCINE-RICH REPEAT RECEPTOR-LIKE PROTEIN KINASE FAMILY PROTEIN-RELATED"/>
    <property type="match status" value="1"/>
</dbReference>
<comment type="catalytic activity">
    <reaction evidence="20">
        <text>L-threonyl-[protein] + ATP = O-phospho-L-threonyl-[protein] + ADP + H(+)</text>
        <dbReference type="Rhea" id="RHEA:46608"/>
        <dbReference type="Rhea" id="RHEA-COMP:11060"/>
        <dbReference type="Rhea" id="RHEA-COMP:11605"/>
        <dbReference type="ChEBI" id="CHEBI:15378"/>
        <dbReference type="ChEBI" id="CHEBI:30013"/>
        <dbReference type="ChEBI" id="CHEBI:30616"/>
        <dbReference type="ChEBI" id="CHEBI:61977"/>
        <dbReference type="ChEBI" id="CHEBI:456216"/>
        <dbReference type="EC" id="2.7.11.1"/>
    </reaction>
</comment>
<evidence type="ECO:0000256" key="15">
    <source>
        <dbReference type="ARBA" id="ARBA00022840"/>
    </source>
</evidence>
<evidence type="ECO:0000256" key="18">
    <source>
        <dbReference type="ARBA" id="ARBA00023170"/>
    </source>
</evidence>
<dbReference type="FunFam" id="3.80.10.10:FF:000383">
    <property type="entry name" value="Leucine-rich repeat receptor protein kinase EMS1"/>
    <property type="match status" value="1"/>
</dbReference>
<dbReference type="InterPro" id="IPR000719">
    <property type="entry name" value="Prot_kinase_dom"/>
</dbReference>
<dbReference type="SMART" id="SM00369">
    <property type="entry name" value="LRR_TYP"/>
    <property type="match status" value="12"/>
</dbReference>
<keyword evidence="5" id="KW-1003">Cell membrane</keyword>
<feature type="transmembrane region" description="Helical" evidence="23">
    <location>
        <begin position="1033"/>
        <end position="1059"/>
    </location>
</feature>
<protein>
    <recommendedName>
        <fullName evidence="4">non-specific serine/threonine protein kinase</fullName>
        <ecNumber evidence="4">2.7.11.1</ecNumber>
    </recommendedName>
</protein>
<evidence type="ECO:0000256" key="9">
    <source>
        <dbReference type="ARBA" id="ARBA00022679"/>
    </source>
</evidence>
<dbReference type="EC" id="2.7.11.1" evidence="4"/>
<dbReference type="SMART" id="SM00220">
    <property type="entry name" value="S_TKc"/>
    <property type="match status" value="1"/>
</dbReference>
<evidence type="ECO:0000256" key="23">
    <source>
        <dbReference type="SAM" id="Phobius"/>
    </source>
</evidence>
<dbReference type="SUPFAM" id="SSF56112">
    <property type="entry name" value="Protein kinase-like (PK-like)"/>
    <property type="match status" value="1"/>
</dbReference>
<evidence type="ECO:0000256" key="19">
    <source>
        <dbReference type="ARBA" id="ARBA00023180"/>
    </source>
</evidence>
<evidence type="ECO:0000256" key="20">
    <source>
        <dbReference type="ARBA" id="ARBA00047899"/>
    </source>
</evidence>
<keyword evidence="7" id="KW-0597">Phosphoprotein</keyword>
<evidence type="ECO:0000256" key="8">
    <source>
        <dbReference type="ARBA" id="ARBA00022614"/>
    </source>
</evidence>
<evidence type="ECO:0000256" key="1">
    <source>
        <dbReference type="ARBA" id="ARBA00004162"/>
    </source>
</evidence>
<keyword evidence="6" id="KW-0723">Serine/threonine-protein kinase</keyword>
<evidence type="ECO:0000256" key="17">
    <source>
        <dbReference type="ARBA" id="ARBA00023136"/>
    </source>
</evidence>
<dbReference type="PROSITE" id="PS00107">
    <property type="entry name" value="PROTEIN_KINASE_ATP"/>
    <property type="match status" value="1"/>
</dbReference>
<dbReference type="FunFam" id="3.80.10.10:FF:000213">
    <property type="entry name" value="Tyrosine-sulfated glycopeptide receptor 1"/>
    <property type="match status" value="1"/>
</dbReference>
<evidence type="ECO:0000256" key="5">
    <source>
        <dbReference type="ARBA" id="ARBA00022475"/>
    </source>
</evidence>
<keyword evidence="26" id="KW-1185">Reference proteome</keyword>
<comment type="caution">
    <text evidence="25">The sequence shown here is derived from an EMBL/GenBank/DDBJ whole genome shotgun (WGS) entry which is preliminary data.</text>
</comment>
<dbReference type="InterPro" id="IPR032675">
    <property type="entry name" value="LRR_dom_sf"/>
</dbReference>
<dbReference type="Pfam" id="PF23598">
    <property type="entry name" value="LRR_14"/>
    <property type="match status" value="1"/>
</dbReference>
<sequence length="1458" mass="159833">MDETMSHTREHAPMGVRGAVGDTVVSAEAKSKLARCCEVRTSEAGSSVLVFRQTNPIQSSRRTYYSMSFWGLTGTPSGIRQATYSGSQEFRVPITEDEEEKKSCRGSRKESSSAMLKVHPRAMVRNQSHLRNRIYEIHHLDVPDFGALLWSDLPCRDVLQIWKREIEDGAQALRDWDNPSSAGYCQYTGVQCGATGRVRSLNISGLGLSGPITTFIGDLTELDNLDLSNNNFDGAIPTEIGRLLSLQVMALQVNNLTSSIPDSLGNLTRLKSLTLGNNSLTGGVPEALTKLTSLEVLSVPANQLEGQLTEDLGNLGNLTHLILESNKLNGSIPQSLGRLTNLRVLNLGNNSMSGEVPWGNLTRLREMQELTLYSNSFSGNLADNFGQLSNLQILNLHGNGFNGTIPDNICVALVNLRMLQLNKNEFQGELPIGIGRCSRLETVDINSNHLFGSIPTSIGNCSSLRQIIAWNNNFTGQIPHQVGDLTQLVDFNFDVNNLVGVLPSELGNLTQLRTLQLSLNAFTGNIPKELGRLSNLKFLNLGSSFLNGSIPPELFDSTFSLEEIHLDLNLLTGNIPATIGKARSLTILWLHYNQLNGSIPDEIGNLTSLTTLSLGNNSLSGKIPDALGKLTNLMNFDLALNEFTGEIPPFLQNFSQLKAIWLHDNKLHGEIPVWLASLTNLQYLYLGENSLNGIIPEGLGQLTNLISLGLNECNLTGSIPRSLSNLTKLEFLNLEYNSLQGNITVDFSNFSSPAFSLILAGNELTGNFPASLQDCSLYILDLSSNQLDGLLPNVAPNSLMLNISVFSIRSNNFSGPVPAWIWTLQNVTILDLSDNKFTSPMPSSFLSLQALQQSTQSYDSSLDKVTDDEHKPMLVFDVEFHVKGGLVTYTYVLASNTLLDLSNNKFSGQIPSNLGDLRGLRLLNFSRNQLDGAIPGTLGLLEDLEQLDLSDNNLSGEIPSTLSELHSLAVLDLSNNNLSGAIPQTDNFNTRFLASAFAGNSLLCGFPLAACIVDGSDGNDTGSSCSGSLCHAWARAVLGTFLALIVATVAATVAMILLLRRQRRSSESDFTTYLFRDHHEYDAILKVDFKGLAYHTNGFEFSNYETLGVGGSSVVYKVPLPETTIALKKLNLERHEHLKKIATLEFDRELETLGSLRHRNLVKLLGFCSTSTMKAIMLEYMENGSLDKHLYGPGNKPLSWKTRLDIASGVVEALYYLHHGCQFPVIHLDLKPSNILLNYDMIPKVGDFGLAKFVKSGAGTGDVTASNVCGSTGYIPPEYASTMKVSTKGDVYSFGVVLLELLSRKRPTDLGGDMTIRQWFVGAFPMNLSLVLDQQLLEESETMSDVQLKQISLLTRIGLLCTVPQPSDRPTMVDVKAMLEQIRAENGFTHASLVKYPSLQELAAVDHEPRTIRRRESLFPMQIQDKNCTSAKKFPGFTGNVTRTTQRVAKEHEENQED</sequence>
<dbReference type="InterPro" id="IPR001611">
    <property type="entry name" value="Leu-rich_rpt"/>
</dbReference>
<evidence type="ECO:0000256" key="6">
    <source>
        <dbReference type="ARBA" id="ARBA00022527"/>
    </source>
</evidence>
<dbReference type="Gene3D" id="3.30.200.20">
    <property type="entry name" value="Phosphorylase Kinase, domain 1"/>
    <property type="match status" value="1"/>
</dbReference>
<dbReference type="GO" id="GO:0004674">
    <property type="term" value="F:protein serine/threonine kinase activity"/>
    <property type="evidence" value="ECO:0007669"/>
    <property type="project" value="UniProtKB-KW"/>
</dbReference>
<evidence type="ECO:0000256" key="3">
    <source>
        <dbReference type="ARBA" id="ARBA00009592"/>
    </source>
</evidence>
<comment type="catalytic activity">
    <reaction evidence="21">
        <text>L-seryl-[protein] + ATP = O-phospho-L-seryl-[protein] + ADP + H(+)</text>
        <dbReference type="Rhea" id="RHEA:17989"/>
        <dbReference type="Rhea" id="RHEA-COMP:9863"/>
        <dbReference type="Rhea" id="RHEA-COMP:11604"/>
        <dbReference type="ChEBI" id="CHEBI:15378"/>
        <dbReference type="ChEBI" id="CHEBI:29999"/>
        <dbReference type="ChEBI" id="CHEBI:30616"/>
        <dbReference type="ChEBI" id="CHEBI:83421"/>
        <dbReference type="ChEBI" id="CHEBI:456216"/>
        <dbReference type="EC" id="2.7.11.1"/>
    </reaction>
</comment>
<dbReference type="Gene3D" id="3.80.10.10">
    <property type="entry name" value="Ribonuclease Inhibitor"/>
    <property type="match status" value="6"/>
</dbReference>
<evidence type="ECO:0000259" key="24">
    <source>
        <dbReference type="PROSITE" id="PS50011"/>
    </source>
</evidence>
<dbReference type="InterPro" id="IPR011009">
    <property type="entry name" value="Kinase-like_dom_sf"/>
</dbReference>
<dbReference type="EMBL" id="LVLJ01004075">
    <property type="protein sequence ID" value="OAE18372.1"/>
    <property type="molecule type" value="Genomic_DNA"/>
</dbReference>
<evidence type="ECO:0000256" key="7">
    <source>
        <dbReference type="ARBA" id="ARBA00022553"/>
    </source>
</evidence>
<feature type="domain" description="Protein kinase" evidence="24">
    <location>
        <begin position="1101"/>
        <end position="1393"/>
    </location>
</feature>
<dbReference type="GO" id="GO:0005886">
    <property type="term" value="C:plasma membrane"/>
    <property type="evidence" value="ECO:0007669"/>
    <property type="project" value="UniProtKB-SubCell"/>
</dbReference>
<dbReference type="Pfam" id="PF00560">
    <property type="entry name" value="LRR_1"/>
    <property type="match status" value="8"/>
</dbReference>
<dbReference type="CDD" id="cd14066">
    <property type="entry name" value="STKc_IRAK"/>
    <property type="match status" value="1"/>
</dbReference>
<keyword evidence="9" id="KW-0808">Transferase</keyword>
<dbReference type="GO" id="GO:0005524">
    <property type="term" value="F:ATP binding"/>
    <property type="evidence" value="ECO:0007669"/>
    <property type="project" value="UniProtKB-UniRule"/>
</dbReference>
<dbReference type="FunFam" id="1.10.510.10:FF:000358">
    <property type="entry name" value="Putative leucine-rich repeat receptor-like serine/threonine-protein kinase"/>
    <property type="match status" value="1"/>
</dbReference>
<evidence type="ECO:0000256" key="12">
    <source>
        <dbReference type="ARBA" id="ARBA00022737"/>
    </source>
</evidence>
<dbReference type="SMART" id="SM00365">
    <property type="entry name" value="LRR_SD22"/>
    <property type="match status" value="5"/>
</dbReference>
<evidence type="ECO:0000313" key="25">
    <source>
        <dbReference type="EMBL" id="OAE18372.1"/>
    </source>
</evidence>
<evidence type="ECO:0000256" key="21">
    <source>
        <dbReference type="ARBA" id="ARBA00048679"/>
    </source>
</evidence>
<dbReference type="PROSITE" id="PS00108">
    <property type="entry name" value="PROTEIN_KINASE_ST"/>
    <property type="match status" value="1"/>
</dbReference>
<keyword evidence="13 22" id="KW-0547">Nucleotide-binding</keyword>
<dbReference type="Gene3D" id="1.10.510.10">
    <property type="entry name" value="Transferase(Phosphotransferase) domain 1"/>
    <property type="match status" value="1"/>
</dbReference>
<keyword evidence="8" id="KW-0433">Leucine-rich repeat</keyword>
<dbReference type="Pfam" id="PF08263">
    <property type="entry name" value="LRRNT_2"/>
    <property type="match status" value="1"/>
</dbReference>
<keyword evidence="15 22" id="KW-0067">ATP-binding</keyword>
<evidence type="ECO:0000256" key="11">
    <source>
        <dbReference type="ARBA" id="ARBA00022729"/>
    </source>
</evidence>
<keyword evidence="11" id="KW-0732">Signal</keyword>
<dbReference type="InterPro" id="IPR017441">
    <property type="entry name" value="Protein_kinase_ATP_BS"/>
</dbReference>
<evidence type="ECO:0000256" key="14">
    <source>
        <dbReference type="ARBA" id="ARBA00022777"/>
    </source>
</evidence>